<dbReference type="RefSeq" id="WP_027851381.1">
    <property type="nucleotide sequence ID" value="NZ_BSOR01000005.1"/>
</dbReference>
<proteinExistence type="predicted"/>
<accession>A0ABQ5ZRL0</accession>
<protein>
    <recommendedName>
        <fullName evidence="3">Uracil DNA glycosylase superfamily protein</fullName>
    </recommendedName>
</protein>
<gene>
    <name evidence="1" type="ORF">GCM10007878_02200</name>
</gene>
<reference evidence="2" key="1">
    <citation type="journal article" date="2019" name="Int. J. Syst. Evol. Microbiol.">
        <title>The Global Catalogue of Microorganisms (GCM) 10K type strain sequencing project: providing services to taxonomists for standard genome sequencing and annotation.</title>
        <authorList>
            <consortium name="The Broad Institute Genomics Platform"/>
            <consortium name="The Broad Institute Genome Sequencing Center for Infectious Disease"/>
            <person name="Wu L."/>
            <person name="Ma J."/>
        </authorList>
    </citation>
    <scope>NUCLEOTIDE SEQUENCE [LARGE SCALE GENOMIC DNA]</scope>
    <source>
        <strain evidence="2">NBRC 100033</strain>
    </source>
</reference>
<dbReference type="Gene3D" id="3.40.470.10">
    <property type="entry name" value="Uracil-DNA glycosylase-like domain"/>
    <property type="match status" value="1"/>
</dbReference>
<dbReference type="EMBL" id="BSOR01000005">
    <property type="protein sequence ID" value="GLR62785.1"/>
    <property type="molecule type" value="Genomic_DNA"/>
</dbReference>
<dbReference type="InterPro" id="IPR036895">
    <property type="entry name" value="Uracil-DNA_glycosylase-like_sf"/>
</dbReference>
<dbReference type="Proteomes" id="UP001156682">
    <property type="component" value="Unassembled WGS sequence"/>
</dbReference>
<keyword evidence="2" id="KW-1185">Reference proteome</keyword>
<dbReference type="SUPFAM" id="SSF52141">
    <property type="entry name" value="Uracil-DNA glycosylase-like"/>
    <property type="match status" value="1"/>
</dbReference>
<name>A0ABQ5ZRL0_9GAMM</name>
<evidence type="ECO:0000313" key="1">
    <source>
        <dbReference type="EMBL" id="GLR62785.1"/>
    </source>
</evidence>
<evidence type="ECO:0008006" key="3">
    <source>
        <dbReference type="Google" id="ProtNLM"/>
    </source>
</evidence>
<sequence>MKKELEGLLGELEDIYSTSDIYQACLDKGYNYGYGLISTCLKPGRPLFLGFNWGAGSGTDFSSQQTVEPEPFLEQELGSFSRIVPYCRQYFSETDIAEASQSNFCFFRSESEKDISQHDIQLCLPIFDKLINIIQPSIVLGFSGKLRNHLTSQNLVQDLSTKEITFKRGKSNITYLTQKGFLQGGTKICFLPHPNYPMQKQAREQAWEFCFHPG</sequence>
<comment type="caution">
    <text evidence="1">The sequence shown here is derived from an EMBL/GenBank/DDBJ whole genome shotgun (WGS) entry which is preliminary data.</text>
</comment>
<organism evidence="1 2">
    <name type="scientific">Marinospirillum insulare</name>
    <dbReference type="NCBI Taxonomy" id="217169"/>
    <lineage>
        <taxon>Bacteria</taxon>
        <taxon>Pseudomonadati</taxon>
        <taxon>Pseudomonadota</taxon>
        <taxon>Gammaproteobacteria</taxon>
        <taxon>Oceanospirillales</taxon>
        <taxon>Oceanospirillaceae</taxon>
        <taxon>Marinospirillum</taxon>
    </lineage>
</organism>
<evidence type="ECO:0000313" key="2">
    <source>
        <dbReference type="Proteomes" id="UP001156682"/>
    </source>
</evidence>